<dbReference type="Pfam" id="PF00512">
    <property type="entry name" value="HisKA"/>
    <property type="match status" value="1"/>
</dbReference>
<dbReference type="SUPFAM" id="SSF55874">
    <property type="entry name" value="ATPase domain of HSP90 chaperone/DNA topoisomerase II/histidine kinase"/>
    <property type="match status" value="1"/>
</dbReference>
<evidence type="ECO:0000313" key="11">
    <source>
        <dbReference type="Proteomes" id="UP000663555"/>
    </source>
</evidence>
<feature type="transmembrane region" description="Helical" evidence="8">
    <location>
        <begin position="157"/>
        <end position="188"/>
    </location>
</feature>
<evidence type="ECO:0000256" key="2">
    <source>
        <dbReference type="ARBA" id="ARBA00012438"/>
    </source>
</evidence>
<evidence type="ECO:0000256" key="8">
    <source>
        <dbReference type="SAM" id="Phobius"/>
    </source>
</evidence>
<evidence type="ECO:0000259" key="9">
    <source>
        <dbReference type="PROSITE" id="PS50109"/>
    </source>
</evidence>
<feature type="transmembrane region" description="Helical" evidence="8">
    <location>
        <begin position="126"/>
        <end position="145"/>
    </location>
</feature>
<keyword evidence="6" id="KW-0902">Two-component regulatory system</keyword>
<dbReference type="Proteomes" id="UP000663555">
    <property type="component" value="Chromosome"/>
</dbReference>
<dbReference type="SMART" id="SM00387">
    <property type="entry name" value="HATPase_c"/>
    <property type="match status" value="1"/>
</dbReference>
<feature type="transmembrane region" description="Helical" evidence="8">
    <location>
        <begin position="200"/>
        <end position="220"/>
    </location>
</feature>
<dbReference type="InterPro" id="IPR050736">
    <property type="entry name" value="Sensor_HK_Regulatory"/>
</dbReference>
<keyword evidence="8" id="KW-0472">Membrane</keyword>
<keyword evidence="3" id="KW-0597">Phosphoprotein</keyword>
<dbReference type="EMBL" id="CP071247">
    <property type="protein sequence ID" value="QSP95207.1"/>
    <property type="molecule type" value="Genomic_DNA"/>
</dbReference>
<feature type="transmembrane region" description="Helical" evidence="8">
    <location>
        <begin position="92"/>
        <end position="114"/>
    </location>
</feature>
<dbReference type="PANTHER" id="PTHR43711:SF1">
    <property type="entry name" value="HISTIDINE KINASE 1"/>
    <property type="match status" value="1"/>
</dbReference>
<evidence type="ECO:0000256" key="7">
    <source>
        <dbReference type="SAM" id="MobiDB-lite"/>
    </source>
</evidence>
<dbReference type="InterPro" id="IPR005467">
    <property type="entry name" value="His_kinase_dom"/>
</dbReference>
<dbReference type="Pfam" id="PF02518">
    <property type="entry name" value="HATPase_c"/>
    <property type="match status" value="1"/>
</dbReference>
<dbReference type="PROSITE" id="PS50109">
    <property type="entry name" value="HIS_KIN"/>
    <property type="match status" value="1"/>
</dbReference>
<dbReference type="GO" id="GO:0016301">
    <property type="term" value="F:kinase activity"/>
    <property type="evidence" value="ECO:0007669"/>
    <property type="project" value="UniProtKB-KW"/>
</dbReference>
<feature type="region of interest" description="Disordered" evidence="7">
    <location>
        <begin position="1"/>
        <end position="22"/>
    </location>
</feature>
<evidence type="ECO:0000256" key="1">
    <source>
        <dbReference type="ARBA" id="ARBA00000085"/>
    </source>
</evidence>
<evidence type="ECO:0000256" key="6">
    <source>
        <dbReference type="ARBA" id="ARBA00023012"/>
    </source>
</evidence>
<reference evidence="10 11" key="1">
    <citation type="submission" date="2021-03" db="EMBL/GenBank/DDBJ databases">
        <title>Genome sequencing of Marinobacter sp. LPB0319.</title>
        <authorList>
            <person name="Kim J."/>
        </authorList>
    </citation>
    <scope>NUCLEOTIDE SEQUENCE [LARGE SCALE GENOMIC DNA]</scope>
    <source>
        <strain evidence="10 11">LPB0319</strain>
    </source>
</reference>
<dbReference type="Gene3D" id="1.10.287.130">
    <property type="match status" value="1"/>
</dbReference>
<sequence>MCSHSRPMTGRQRTLERPRTGRRTKVDTQLIRAQQAAGFRRLRFRQELEPRYREFRAAVVRDRARLVSAAGLLLFSSYILADLLLLPAELAGVTVAIRLWLTLPTIALVWWLSFCQKPSNRVFEHLYTLAYLIGGLSVVAIIVAARVRDFPLPYEGLLLMLMFGYFAMGLPFFAVSVTSALIIAAYLAAELATGLPTAHLLVNLFFILTANTIGMVGAWLSEYRHRAHFLDQNLIELLHQEAREESEQKGRLISAASHDLRQPLNVIALMLENLSEARLSASHLSLIQRLQRTVVHFRQLLNNVLDVSRLHEGMIQPQISAFSLKPLIEQLVDLTVDHAAIHGITVASDPLSPGLGVSADPDLLLRVLQNLVFNAIDHSGGNTIGVSASQQDERVTIEISDNGSGLDDQIRQDVFQPYVRGEHGPDHATGLGLGLAIVQELTEMMGGRCGVRSQPGHGSVFWLALMAAPTTQAPASGDAVRASPSAVPE</sequence>
<dbReference type="InterPro" id="IPR003594">
    <property type="entry name" value="HATPase_dom"/>
</dbReference>
<evidence type="ECO:0000256" key="4">
    <source>
        <dbReference type="ARBA" id="ARBA00022679"/>
    </source>
</evidence>
<proteinExistence type="predicted"/>
<evidence type="ECO:0000256" key="3">
    <source>
        <dbReference type="ARBA" id="ARBA00022553"/>
    </source>
</evidence>
<name>A0ABX7MUN4_9GAMM</name>
<dbReference type="InterPro" id="IPR004358">
    <property type="entry name" value="Sig_transdc_His_kin-like_C"/>
</dbReference>
<dbReference type="InterPro" id="IPR036097">
    <property type="entry name" value="HisK_dim/P_sf"/>
</dbReference>
<dbReference type="PRINTS" id="PR00344">
    <property type="entry name" value="BCTRLSENSOR"/>
</dbReference>
<feature type="domain" description="Histidine kinase" evidence="9">
    <location>
        <begin position="255"/>
        <end position="469"/>
    </location>
</feature>
<dbReference type="InterPro" id="IPR036890">
    <property type="entry name" value="HATPase_C_sf"/>
</dbReference>
<dbReference type="SUPFAM" id="SSF47384">
    <property type="entry name" value="Homodimeric domain of signal transducing histidine kinase"/>
    <property type="match status" value="1"/>
</dbReference>
<keyword evidence="11" id="KW-1185">Reference proteome</keyword>
<keyword evidence="8" id="KW-1133">Transmembrane helix</keyword>
<comment type="catalytic activity">
    <reaction evidence="1">
        <text>ATP + protein L-histidine = ADP + protein N-phospho-L-histidine.</text>
        <dbReference type="EC" id="2.7.13.3"/>
    </reaction>
</comment>
<gene>
    <name evidence="10" type="ORF">LPB19_01945</name>
</gene>
<keyword evidence="8" id="KW-0812">Transmembrane</keyword>
<dbReference type="EC" id="2.7.13.3" evidence="2"/>
<evidence type="ECO:0000313" key="10">
    <source>
        <dbReference type="EMBL" id="QSP95207.1"/>
    </source>
</evidence>
<keyword evidence="5 10" id="KW-0418">Kinase</keyword>
<feature type="transmembrane region" description="Helical" evidence="8">
    <location>
        <begin position="66"/>
        <end position="86"/>
    </location>
</feature>
<evidence type="ECO:0000256" key="5">
    <source>
        <dbReference type="ARBA" id="ARBA00022777"/>
    </source>
</evidence>
<dbReference type="SMART" id="SM00388">
    <property type="entry name" value="HisKA"/>
    <property type="match status" value="1"/>
</dbReference>
<keyword evidence="4" id="KW-0808">Transferase</keyword>
<dbReference type="InterPro" id="IPR003661">
    <property type="entry name" value="HisK_dim/P_dom"/>
</dbReference>
<dbReference type="Gene3D" id="3.30.565.10">
    <property type="entry name" value="Histidine kinase-like ATPase, C-terminal domain"/>
    <property type="match status" value="1"/>
</dbReference>
<dbReference type="PANTHER" id="PTHR43711">
    <property type="entry name" value="TWO-COMPONENT HISTIDINE KINASE"/>
    <property type="match status" value="1"/>
</dbReference>
<organism evidence="10 11">
    <name type="scientific">Marinobacter salinisoli</name>
    <dbReference type="NCBI Taxonomy" id="2769486"/>
    <lineage>
        <taxon>Bacteria</taxon>
        <taxon>Pseudomonadati</taxon>
        <taxon>Pseudomonadota</taxon>
        <taxon>Gammaproteobacteria</taxon>
        <taxon>Pseudomonadales</taxon>
        <taxon>Marinobacteraceae</taxon>
        <taxon>Marinobacter</taxon>
    </lineage>
</organism>
<protein>
    <recommendedName>
        <fullName evidence="2">histidine kinase</fullName>
        <ecNumber evidence="2">2.7.13.3</ecNumber>
    </recommendedName>
</protein>
<dbReference type="CDD" id="cd00082">
    <property type="entry name" value="HisKA"/>
    <property type="match status" value="1"/>
</dbReference>
<accession>A0ABX7MUN4</accession>